<dbReference type="GO" id="GO:0051298">
    <property type="term" value="P:centrosome duplication"/>
    <property type="evidence" value="ECO:0007669"/>
    <property type="project" value="InterPro"/>
</dbReference>
<dbReference type="KEGG" id="tsr:106551125"/>
<dbReference type="RefSeq" id="XP_013924619.1">
    <property type="nucleotide sequence ID" value="XM_014069144.1"/>
</dbReference>
<gene>
    <name evidence="2" type="primary">LOC106551125</name>
</gene>
<dbReference type="GO" id="GO:0071539">
    <property type="term" value="P:protein localization to centrosome"/>
    <property type="evidence" value="ECO:0007669"/>
    <property type="project" value="InterPro"/>
</dbReference>
<dbReference type="GeneID" id="106551125"/>
<organism evidence="1 2">
    <name type="scientific">Thamnophis sirtalis</name>
    <dbReference type="NCBI Taxonomy" id="35019"/>
    <lineage>
        <taxon>Eukaryota</taxon>
        <taxon>Metazoa</taxon>
        <taxon>Chordata</taxon>
        <taxon>Craniata</taxon>
        <taxon>Vertebrata</taxon>
        <taxon>Euteleostomi</taxon>
        <taxon>Lepidosauria</taxon>
        <taxon>Squamata</taxon>
        <taxon>Bifurcata</taxon>
        <taxon>Unidentata</taxon>
        <taxon>Episquamata</taxon>
        <taxon>Toxicofera</taxon>
        <taxon>Serpentes</taxon>
        <taxon>Colubroidea</taxon>
        <taxon>Colubridae</taxon>
        <taxon>Natricinae</taxon>
        <taxon>Thamnophis</taxon>
    </lineage>
</organism>
<dbReference type="PANTHER" id="PTHR16029">
    <property type="entry name" value="CENTROSOMAL PROTEIN OF 192 KDA"/>
    <property type="match status" value="1"/>
</dbReference>
<dbReference type="PANTHER" id="PTHR16029:SF11">
    <property type="entry name" value="CENTROSOMAL PROTEIN OF 192 KDA"/>
    <property type="match status" value="1"/>
</dbReference>
<dbReference type="GO" id="GO:0090222">
    <property type="term" value="P:centrosome-templated microtubule nucleation"/>
    <property type="evidence" value="ECO:0007669"/>
    <property type="project" value="InterPro"/>
</dbReference>
<keyword evidence="1" id="KW-1185">Reference proteome</keyword>
<dbReference type="InterPro" id="IPR057662">
    <property type="entry name" value="CEP192_Aurora-A_bind"/>
</dbReference>
<accession>A0A6I9YKQ6</accession>
<dbReference type="GO" id="GO:0000242">
    <property type="term" value="C:pericentriolar material"/>
    <property type="evidence" value="ECO:0007669"/>
    <property type="project" value="TreeGrafter"/>
</dbReference>
<evidence type="ECO:0000313" key="1">
    <source>
        <dbReference type="Proteomes" id="UP000504617"/>
    </source>
</evidence>
<protein>
    <submittedName>
        <fullName evidence="2">Uncharacterized protein LOC106551125</fullName>
    </submittedName>
</protein>
<dbReference type="GO" id="GO:0019901">
    <property type="term" value="F:protein kinase binding"/>
    <property type="evidence" value="ECO:0007669"/>
    <property type="project" value="TreeGrafter"/>
</dbReference>
<dbReference type="GO" id="GO:0005737">
    <property type="term" value="C:cytoplasm"/>
    <property type="evidence" value="ECO:0007669"/>
    <property type="project" value="TreeGrafter"/>
</dbReference>
<reference evidence="2" key="1">
    <citation type="submission" date="2025-08" db="UniProtKB">
        <authorList>
            <consortium name="RefSeq"/>
        </authorList>
    </citation>
    <scope>IDENTIFICATION</scope>
    <source>
        <tissue evidence="2">Skeletal muscle</tissue>
    </source>
</reference>
<dbReference type="Proteomes" id="UP000504617">
    <property type="component" value="Unplaced"/>
</dbReference>
<dbReference type="InterPro" id="IPR039103">
    <property type="entry name" value="Spd-2/CEP192"/>
</dbReference>
<dbReference type="GO" id="GO:0090307">
    <property type="term" value="P:mitotic spindle assembly"/>
    <property type="evidence" value="ECO:0007669"/>
    <property type="project" value="TreeGrafter"/>
</dbReference>
<evidence type="ECO:0000313" key="2">
    <source>
        <dbReference type="RefSeq" id="XP_013924619.1"/>
    </source>
</evidence>
<dbReference type="Pfam" id="PF25763">
    <property type="entry name" value="Aurora-A_bind_CEP192"/>
    <property type="match status" value="1"/>
</dbReference>
<name>A0A6I9YKQ6_9SAUR</name>
<sequence length="276" mass="31445">MHIIADYPDYDREDGIFKITTDGRNNATNEINSELNLDSLYFKCIEDNAASEIWNTEQQIKFPNQCQMSNENHISLADVYLSPTICKESEHDQHTTKEDQSHNVVYQNEEGKWVTDLAYYTSFDKEQKSNVSDISGDFITGAEAIAMIAQDQEVFEREHRFIQEEKMDLQNTSGLEDASWKSVNNHNILRDSQNDFNRDASYLRLSLGEFFGQKSEALGCLGGSGDVKRPSFGYHITSPKKRQPIALLRQSDIYSTNSGEQDLNISSNCQGVRKLD</sequence>
<dbReference type="OrthoDB" id="67059at2759"/>
<dbReference type="GO" id="GO:0005814">
    <property type="term" value="C:centriole"/>
    <property type="evidence" value="ECO:0007669"/>
    <property type="project" value="TreeGrafter"/>
</dbReference>
<proteinExistence type="predicted"/>
<dbReference type="AlphaFoldDB" id="A0A6I9YKQ6"/>